<evidence type="ECO:0000313" key="2">
    <source>
        <dbReference type="Proteomes" id="UP000698173"/>
    </source>
</evidence>
<reference evidence="1" key="2">
    <citation type="submission" date="2021-09" db="EMBL/GenBank/DDBJ databases">
        <authorList>
            <person name="Gilroy R."/>
        </authorList>
    </citation>
    <scope>NUCLEOTIDE SEQUENCE</scope>
    <source>
        <strain evidence="1">CHK171-7178</strain>
    </source>
</reference>
<proteinExistence type="predicted"/>
<name>A0A921FXJ3_SPOPS</name>
<dbReference type="EMBL" id="DYWT01000109">
    <property type="protein sequence ID" value="HJF31440.1"/>
    <property type="molecule type" value="Genomic_DNA"/>
</dbReference>
<dbReference type="AlphaFoldDB" id="A0A921FXJ3"/>
<comment type="caution">
    <text evidence="1">The sequence shown here is derived from an EMBL/GenBank/DDBJ whole genome shotgun (WGS) entry which is preliminary data.</text>
</comment>
<organism evidence="1 2">
    <name type="scientific">Sporosarcina psychrophila</name>
    <name type="common">Bacillus psychrophilus</name>
    <dbReference type="NCBI Taxonomy" id="1476"/>
    <lineage>
        <taxon>Bacteria</taxon>
        <taxon>Bacillati</taxon>
        <taxon>Bacillota</taxon>
        <taxon>Bacilli</taxon>
        <taxon>Bacillales</taxon>
        <taxon>Caryophanaceae</taxon>
        <taxon>Sporosarcina</taxon>
    </lineage>
</organism>
<dbReference type="Proteomes" id="UP000698173">
    <property type="component" value="Unassembled WGS sequence"/>
</dbReference>
<gene>
    <name evidence="1" type="ORF">K8V56_06620</name>
</gene>
<evidence type="ECO:0000313" key="1">
    <source>
        <dbReference type="EMBL" id="HJF31440.1"/>
    </source>
</evidence>
<reference evidence="1" key="1">
    <citation type="journal article" date="2021" name="PeerJ">
        <title>Extensive microbial diversity within the chicken gut microbiome revealed by metagenomics and culture.</title>
        <authorList>
            <person name="Gilroy R."/>
            <person name="Ravi A."/>
            <person name="Getino M."/>
            <person name="Pursley I."/>
            <person name="Horton D.L."/>
            <person name="Alikhan N.F."/>
            <person name="Baker D."/>
            <person name="Gharbi K."/>
            <person name="Hall N."/>
            <person name="Watson M."/>
            <person name="Adriaenssens E.M."/>
            <person name="Foster-Nyarko E."/>
            <person name="Jarju S."/>
            <person name="Secka A."/>
            <person name="Antonio M."/>
            <person name="Oren A."/>
            <person name="Chaudhuri R.R."/>
            <person name="La Ragione R."/>
            <person name="Hildebrand F."/>
            <person name="Pallen M.J."/>
        </authorList>
    </citation>
    <scope>NUCLEOTIDE SEQUENCE</scope>
    <source>
        <strain evidence="1">CHK171-7178</strain>
    </source>
</reference>
<accession>A0A921FXJ3</accession>
<protein>
    <submittedName>
        <fullName evidence="1">Uncharacterized protein</fullName>
    </submittedName>
</protein>
<sequence>MTQYSIEQSSEKINHPKTKEYFREVFQSYVSGSYRSAVVMLYSVVICDLIYKLKELKDSFDDPTAISILENVETKKISNPESGDWEVLLLKEIEDRTYLLEAIDKTNVYYLRNQRHLSAHPVLSKEDLLTSPNRETVRALMRNMLDGILTKSAVMTTKVFTTILEDLAQHQNFFLEESSLEKYLVSKYFKNTNEYLIKNLFKDFWSISLKCQSEECRLNRVINYKTLKILYRRNKTELMSFIRDNSSHFSKIELNDTATLERTFAMLGHYPEIYELLEEQCKLKLIAKNEMDWRLKIKGAFLKESMEVHFTYLRDNLFLQEYGEYYTAEYKIEANEEILLYQWAEEYDCMEIYYDILIKYYIHSKSFNEAVFYFDKYINPYIKDFTEEQMLTLLKGIENNRQCRGHNLSEIHNSGIKTFSDRLLTGDFDYRHEFPSVNFLVEVR</sequence>